<evidence type="ECO:0000256" key="1">
    <source>
        <dbReference type="SAM" id="MobiDB-lite"/>
    </source>
</evidence>
<proteinExistence type="predicted"/>
<reference evidence="2" key="1">
    <citation type="journal article" date="2023" name="GigaByte">
        <title>Genome assembly of the bearded iris, Iris pallida Lam.</title>
        <authorList>
            <person name="Bruccoleri R.E."/>
            <person name="Oakeley E.J."/>
            <person name="Faust A.M.E."/>
            <person name="Altorfer M."/>
            <person name="Dessus-Babus S."/>
            <person name="Burckhardt D."/>
            <person name="Oertli M."/>
            <person name="Naumann U."/>
            <person name="Petersen F."/>
            <person name="Wong J."/>
        </authorList>
    </citation>
    <scope>NUCLEOTIDE SEQUENCE</scope>
    <source>
        <strain evidence="2">GSM-AAB239-AS_SAM_17_03QT</strain>
    </source>
</reference>
<organism evidence="2 3">
    <name type="scientific">Iris pallida</name>
    <name type="common">Sweet iris</name>
    <dbReference type="NCBI Taxonomy" id="29817"/>
    <lineage>
        <taxon>Eukaryota</taxon>
        <taxon>Viridiplantae</taxon>
        <taxon>Streptophyta</taxon>
        <taxon>Embryophyta</taxon>
        <taxon>Tracheophyta</taxon>
        <taxon>Spermatophyta</taxon>
        <taxon>Magnoliopsida</taxon>
        <taxon>Liliopsida</taxon>
        <taxon>Asparagales</taxon>
        <taxon>Iridaceae</taxon>
        <taxon>Iridoideae</taxon>
        <taxon>Irideae</taxon>
        <taxon>Iris</taxon>
    </lineage>
</organism>
<evidence type="ECO:0000313" key="3">
    <source>
        <dbReference type="Proteomes" id="UP001140949"/>
    </source>
</evidence>
<feature type="region of interest" description="Disordered" evidence="1">
    <location>
        <begin position="1"/>
        <end position="29"/>
    </location>
</feature>
<sequence length="111" mass="12121">MAAKRRPDLGEDVGARAPRGDPGTRVGSADWREGRLRIRRHHGSAPGHVRSMEESWRRSSRCQDSTSLMSIGSVWQDGVVLVLTVGDSAKCCSVQRSCDSGRTVMGKLEGR</sequence>
<accession>A0AAX6FY56</accession>
<comment type="caution">
    <text evidence="2">The sequence shown here is derived from an EMBL/GenBank/DDBJ whole genome shotgun (WGS) entry which is preliminary data.</text>
</comment>
<dbReference type="EMBL" id="JANAVB010025196">
    <property type="protein sequence ID" value="KAJ6821005.1"/>
    <property type="molecule type" value="Genomic_DNA"/>
</dbReference>
<reference evidence="2" key="2">
    <citation type="submission" date="2023-04" db="EMBL/GenBank/DDBJ databases">
        <authorList>
            <person name="Bruccoleri R.E."/>
            <person name="Oakeley E.J."/>
            <person name="Faust A.-M."/>
            <person name="Dessus-Babus S."/>
            <person name="Altorfer M."/>
            <person name="Burckhardt D."/>
            <person name="Oertli M."/>
            <person name="Naumann U."/>
            <person name="Petersen F."/>
            <person name="Wong J."/>
        </authorList>
    </citation>
    <scope>NUCLEOTIDE SEQUENCE</scope>
    <source>
        <strain evidence="2">GSM-AAB239-AS_SAM_17_03QT</strain>
        <tissue evidence="2">Leaf</tissue>
    </source>
</reference>
<keyword evidence="3" id="KW-1185">Reference proteome</keyword>
<evidence type="ECO:0000313" key="2">
    <source>
        <dbReference type="EMBL" id="KAJ6821005.1"/>
    </source>
</evidence>
<dbReference type="AlphaFoldDB" id="A0AAX6FY56"/>
<gene>
    <name evidence="2" type="ORF">M6B38_394755</name>
</gene>
<dbReference type="Proteomes" id="UP001140949">
    <property type="component" value="Unassembled WGS sequence"/>
</dbReference>
<protein>
    <submittedName>
        <fullName evidence="2">Pollen-specific leucine-rich repeat extensin-like protein 4</fullName>
    </submittedName>
</protein>
<name>A0AAX6FY56_IRIPA</name>